<comment type="caution">
    <text evidence="1">The sequence shown here is derived from an EMBL/GenBank/DDBJ whole genome shotgun (WGS) entry which is preliminary data.</text>
</comment>
<gene>
    <name evidence="1" type="ORF">SOL01_13110</name>
</gene>
<organism evidence="1 2">
    <name type="scientific">Streptococcus cristatus</name>
    <dbReference type="NCBI Taxonomy" id="45634"/>
    <lineage>
        <taxon>Bacteria</taxon>
        <taxon>Bacillati</taxon>
        <taxon>Bacillota</taxon>
        <taxon>Bacilli</taxon>
        <taxon>Lactobacillales</taxon>
        <taxon>Streptococcaceae</taxon>
        <taxon>Streptococcus</taxon>
    </lineage>
</organism>
<protein>
    <submittedName>
        <fullName evidence="1">Uncharacterized protein</fullName>
    </submittedName>
</protein>
<accession>A0A512ACM5</accession>
<dbReference type="RefSeq" id="WP_015605823.1">
    <property type="nucleotide sequence ID" value="NZ_BJYQ01000080.1"/>
</dbReference>
<dbReference type="EMBL" id="BJYQ01000080">
    <property type="protein sequence ID" value="GEN97437.1"/>
    <property type="molecule type" value="Genomic_DNA"/>
</dbReference>
<name>A0A512ACM5_STRCR</name>
<dbReference type="Proteomes" id="UP000321868">
    <property type="component" value="Unassembled WGS sequence"/>
</dbReference>
<reference evidence="1 2" key="1">
    <citation type="submission" date="2019-07" db="EMBL/GenBank/DDBJ databases">
        <title>Whole genome shotgun sequence of Streptococcus oligofermentans NBRC 106105.</title>
        <authorList>
            <person name="Hosoyama A."/>
            <person name="Uohara A."/>
            <person name="Ohji S."/>
            <person name="Ichikawa N."/>
        </authorList>
    </citation>
    <scope>NUCLEOTIDE SEQUENCE [LARGE SCALE GENOMIC DNA]</scope>
    <source>
        <strain evidence="1 2">NBRC 106105</strain>
    </source>
</reference>
<proteinExistence type="predicted"/>
<sequence>MSDIQNNDKNYFRGISDDLMARINKTSTIAFNDLLQEMNLCEILISPLTFELLGYSLKNLPDTICLLNELGEINYEDNLISEKNLLNFFKYLIINVPELEVRFQKLCQKIKERQPLIYSLKGENGELLFLESGAVTGSVRLLVFPEEIVLLTLSGYD</sequence>
<dbReference type="AlphaFoldDB" id="A0A512ACM5"/>
<evidence type="ECO:0000313" key="2">
    <source>
        <dbReference type="Proteomes" id="UP000321868"/>
    </source>
</evidence>
<evidence type="ECO:0000313" key="1">
    <source>
        <dbReference type="EMBL" id="GEN97437.1"/>
    </source>
</evidence>